<dbReference type="EMBL" id="MU251509">
    <property type="protein sequence ID" value="KAG9233261.1"/>
    <property type="molecule type" value="Genomic_DNA"/>
</dbReference>
<reference evidence="1" key="1">
    <citation type="journal article" date="2021" name="IMA Fungus">
        <title>Genomic characterization of three marine fungi, including Emericellopsis atlantica sp. nov. with signatures of a generalist lifestyle and marine biomass degradation.</title>
        <authorList>
            <person name="Hagestad O.C."/>
            <person name="Hou L."/>
            <person name="Andersen J.H."/>
            <person name="Hansen E.H."/>
            <person name="Altermark B."/>
            <person name="Li C."/>
            <person name="Kuhnert E."/>
            <person name="Cox R.J."/>
            <person name="Crous P.W."/>
            <person name="Spatafora J.W."/>
            <person name="Lail K."/>
            <person name="Amirebrahimi M."/>
            <person name="Lipzen A."/>
            <person name="Pangilinan J."/>
            <person name="Andreopoulos W."/>
            <person name="Hayes R.D."/>
            <person name="Ng V."/>
            <person name="Grigoriev I.V."/>
            <person name="Jackson S.A."/>
            <person name="Sutton T.D.S."/>
            <person name="Dobson A.D.W."/>
            <person name="Rama T."/>
        </authorList>
    </citation>
    <scope>NUCLEOTIDE SEQUENCE</scope>
    <source>
        <strain evidence="1">TRa018bII</strain>
    </source>
</reference>
<gene>
    <name evidence="1" type="ORF">BJ875DRAFT_52611</name>
</gene>
<name>A0A9P7YGZ9_9HELO</name>
<comment type="caution">
    <text evidence="1">The sequence shown here is derived from an EMBL/GenBank/DDBJ whole genome shotgun (WGS) entry which is preliminary data.</text>
</comment>
<protein>
    <submittedName>
        <fullName evidence="1">Uncharacterized protein</fullName>
    </submittedName>
</protein>
<organism evidence="1 2">
    <name type="scientific">Amylocarpus encephaloides</name>
    <dbReference type="NCBI Taxonomy" id="45428"/>
    <lineage>
        <taxon>Eukaryota</taxon>
        <taxon>Fungi</taxon>
        <taxon>Dikarya</taxon>
        <taxon>Ascomycota</taxon>
        <taxon>Pezizomycotina</taxon>
        <taxon>Leotiomycetes</taxon>
        <taxon>Helotiales</taxon>
        <taxon>Helotiales incertae sedis</taxon>
        <taxon>Amylocarpus</taxon>
    </lineage>
</organism>
<evidence type="ECO:0000313" key="1">
    <source>
        <dbReference type="EMBL" id="KAG9233261.1"/>
    </source>
</evidence>
<proteinExistence type="predicted"/>
<evidence type="ECO:0000313" key="2">
    <source>
        <dbReference type="Proteomes" id="UP000824998"/>
    </source>
</evidence>
<dbReference type="PANTHER" id="PTHR38696:SF1">
    <property type="entry name" value="MEDIATOR OF RNA POLYMERASE II TRANSCRIPTION SUBUNIT 13"/>
    <property type="match status" value="1"/>
</dbReference>
<dbReference type="PANTHER" id="PTHR38696">
    <property type="entry name" value="MEDIATOR OF RNA POLYMERASE II TRANSCRIPTION SUBUNIT 13"/>
    <property type="match status" value="1"/>
</dbReference>
<dbReference type="OrthoDB" id="58379at2759"/>
<dbReference type="Proteomes" id="UP000824998">
    <property type="component" value="Unassembled WGS sequence"/>
</dbReference>
<sequence>MNSSLPEKSQLVSDKLPTSQEAVPAYAAAVQTIFASLSLHQGDRIRMLHFPDSDVAAMKTVIKGSWQKGLQGERNYGGSYEYKMYGYPWRGQGSDAITSRILMREVFASLFSQGWILHASTDVSKKEFDKDTMIFRKQQQPPPESEWFAISFNMSDRLRLIGADGGLISDVRELLKHIKLWQNEDWKDKNLNAREFKLWGRPWWASGEETMKTRLLLLRLLELLEARGWSLYASVDQSTAGNDSSETDSWFCVRDKSWVEGSAVFHR</sequence>
<keyword evidence="2" id="KW-1185">Reference proteome</keyword>
<dbReference type="AlphaFoldDB" id="A0A9P7YGZ9"/>
<accession>A0A9P7YGZ9</accession>